<evidence type="ECO:0000313" key="2">
    <source>
        <dbReference type="WBParaSite" id="Pan_g8962.t1"/>
    </source>
</evidence>
<dbReference type="Proteomes" id="UP000492821">
    <property type="component" value="Unassembled WGS sequence"/>
</dbReference>
<sequence length="179" mass="20869">MPTTRTHAQPAEPTFPQTLQVNFSNVCYDQSDRKKYIDRVVDIFVAFDETWDKVLSDEIHSIYTSIKTMISTKTDEGMFGAICFIVKIISSQINFVDYQDYLILTLLRNINHQNFDIHDMALNGLQFLSADEERYDRLVIFAYETYISSTKPSKRRSDWLIFFLQHCSPDVAERADSAR</sequence>
<dbReference type="AlphaFoldDB" id="A0A7E4W9G1"/>
<protein>
    <submittedName>
        <fullName evidence="2">Cnd1 domain-containing protein</fullName>
    </submittedName>
</protein>
<name>A0A7E4W9G1_PANRE</name>
<proteinExistence type="predicted"/>
<accession>A0A7E4W9G1</accession>
<keyword evidence="1" id="KW-1185">Reference proteome</keyword>
<dbReference type="WBParaSite" id="Pan_g8962.t1">
    <property type="protein sequence ID" value="Pan_g8962.t1"/>
    <property type="gene ID" value="Pan_g8962"/>
</dbReference>
<reference evidence="1" key="1">
    <citation type="journal article" date="2013" name="Genetics">
        <title>The draft genome and transcriptome of Panagrellus redivivus are shaped by the harsh demands of a free-living lifestyle.</title>
        <authorList>
            <person name="Srinivasan J."/>
            <person name="Dillman A.R."/>
            <person name="Macchietto M.G."/>
            <person name="Heikkinen L."/>
            <person name="Lakso M."/>
            <person name="Fracchia K.M."/>
            <person name="Antoshechkin I."/>
            <person name="Mortazavi A."/>
            <person name="Wong G."/>
            <person name="Sternberg P.W."/>
        </authorList>
    </citation>
    <scope>NUCLEOTIDE SEQUENCE [LARGE SCALE GENOMIC DNA]</scope>
    <source>
        <strain evidence="1">MT8872</strain>
    </source>
</reference>
<evidence type="ECO:0000313" key="1">
    <source>
        <dbReference type="Proteomes" id="UP000492821"/>
    </source>
</evidence>
<organism evidence="1 2">
    <name type="scientific">Panagrellus redivivus</name>
    <name type="common">Microworm</name>
    <dbReference type="NCBI Taxonomy" id="6233"/>
    <lineage>
        <taxon>Eukaryota</taxon>
        <taxon>Metazoa</taxon>
        <taxon>Ecdysozoa</taxon>
        <taxon>Nematoda</taxon>
        <taxon>Chromadorea</taxon>
        <taxon>Rhabditida</taxon>
        <taxon>Tylenchina</taxon>
        <taxon>Panagrolaimomorpha</taxon>
        <taxon>Panagrolaimoidea</taxon>
        <taxon>Panagrolaimidae</taxon>
        <taxon>Panagrellus</taxon>
    </lineage>
</organism>
<reference evidence="2" key="2">
    <citation type="submission" date="2020-10" db="UniProtKB">
        <authorList>
            <consortium name="WormBaseParasite"/>
        </authorList>
    </citation>
    <scope>IDENTIFICATION</scope>
</reference>